<name>A0AAV7VN69_PLEWA</name>
<protein>
    <submittedName>
        <fullName evidence="2">Uncharacterized protein</fullName>
    </submittedName>
</protein>
<reference evidence="2" key="1">
    <citation type="journal article" date="2022" name="bioRxiv">
        <title>Sequencing and chromosome-scale assembly of the giantPleurodeles waltlgenome.</title>
        <authorList>
            <person name="Brown T."/>
            <person name="Elewa A."/>
            <person name="Iarovenko S."/>
            <person name="Subramanian E."/>
            <person name="Araus A.J."/>
            <person name="Petzold A."/>
            <person name="Susuki M."/>
            <person name="Suzuki K.-i.T."/>
            <person name="Hayashi T."/>
            <person name="Toyoda A."/>
            <person name="Oliveira C."/>
            <person name="Osipova E."/>
            <person name="Leigh N.D."/>
            <person name="Simon A."/>
            <person name="Yun M.H."/>
        </authorList>
    </citation>
    <scope>NUCLEOTIDE SEQUENCE</scope>
    <source>
        <strain evidence="2">20211129_DDA</strain>
        <tissue evidence="2">Liver</tissue>
    </source>
</reference>
<evidence type="ECO:0000256" key="1">
    <source>
        <dbReference type="SAM" id="MobiDB-lite"/>
    </source>
</evidence>
<sequence length="112" mass="11080">MCSGVSSVDAARGCPGVTSSATNGTGGTSGSDNPAPEGPSIERRIAATPGTAGLLNSSGDREGESTAADAINTGAEEEEQADNDVGRRGHHLNMAQWTGQPGGSNTLKPATL</sequence>
<dbReference type="AlphaFoldDB" id="A0AAV7VN69"/>
<dbReference type="Proteomes" id="UP001066276">
    <property type="component" value="Chromosome 2_1"/>
</dbReference>
<feature type="compositionally biased region" description="Polar residues" evidence="1">
    <location>
        <begin position="95"/>
        <end position="112"/>
    </location>
</feature>
<accession>A0AAV7VN69</accession>
<dbReference type="EMBL" id="JANPWB010000003">
    <property type="protein sequence ID" value="KAJ1202122.1"/>
    <property type="molecule type" value="Genomic_DNA"/>
</dbReference>
<keyword evidence="3" id="KW-1185">Reference proteome</keyword>
<feature type="region of interest" description="Disordered" evidence="1">
    <location>
        <begin position="1"/>
        <end position="112"/>
    </location>
</feature>
<proteinExistence type="predicted"/>
<comment type="caution">
    <text evidence="2">The sequence shown here is derived from an EMBL/GenBank/DDBJ whole genome shotgun (WGS) entry which is preliminary data.</text>
</comment>
<gene>
    <name evidence="2" type="ORF">NDU88_005923</name>
</gene>
<evidence type="ECO:0000313" key="3">
    <source>
        <dbReference type="Proteomes" id="UP001066276"/>
    </source>
</evidence>
<organism evidence="2 3">
    <name type="scientific">Pleurodeles waltl</name>
    <name type="common">Iberian ribbed newt</name>
    <dbReference type="NCBI Taxonomy" id="8319"/>
    <lineage>
        <taxon>Eukaryota</taxon>
        <taxon>Metazoa</taxon>
        <taxon>Chordata</taxon>
        <taxon>Craniata</taxon>
        <taxon>Vertebrata</taxon>
        <taxon>Euteleostomi</taxon>
        <taxon>Amphibia</taxon>
        <taxon>Batrachia</taxon>
        <taxon>Caudata</taxon>
        <taxon>Salamandroidea</taxon>
        <taxon>Salamandridae</taxon>
        <taxon>Pleurodelinae</taxon>
        <taxon>Pleurodeles</taxon>
    </lineage>
</organism>
<evidence type="ECO:0000313" key="2">
    <source>
        <dbReference type="EMBL" id="KAJ1202122.1"/>
    </source>
</evidence>